<dbReference type="GO" id="GO:0004177">
    <property type="term" value="F:aminopeptidase activity"/>
    <property type="evidence" value="ECO:0007669"/>
    <property type="project" value="UniProtKB-KW"/>
</dbReference>
<evidence type="ECO:0000256" key="4">
    <source>
        <dbReference type="ARBA" id="ARBA00008236"/>
    </source>
</evidence>
<keyword evidence="5 10" id="KW-0031">Aminopeptidase</keyword>
<dbReference type="Gene3D" id="3.40.1830.10">
    <property type="entry name" value="Thermophilic metalloprotease (M29)"/>
    <property type="match status" value="1"/>
</dbReference>
<evidence type="ECO:0000313" key="11">
    <source>
        <dbReference type="Proteomes" id="UP000230706"/>
    </source>
</evidence>
<dbReference type="PRINTS" id="PR00919">
    <property type="entry name" value="THERMOPTASE"/>
</dbReference>
<dbReference type="SUPFAM" id="SSF144052">
    <property type="entry name" value="Thermophilic metalloprotease-like"/>
    <property type="match status" value="1"/>
</dbReference>
<dbReference type="AlphaFoldDB" id="A0A2H0UJ57"/>
<comment type="similarity">
    <text evidence="4">Belongs to the peptidase M29 family.</text>
</comment>
<dbReference type="Pfam" id="PF02073">
    <property type="entry name" value="Peptidase_M29"/>
    <property type="match status" value="1"/>
</dbReference>
<dbReference type="Proteomes" id="UP000230706">
    <property type="component" value="Unassembled WGS sequence"/>
</dbReference>
<dbReference type="GO" id="GO:0046872">
    <property type="term" value="F:metal ion binding"/>
    <property type="evidence" value="ECO:0007669"/>
    <property type="project" value="UniProtKB-KW"/>
</dbReference>
<keyword evidence="9" id="KW-0482">Metalloprotease</keyword>
<comment type="cofactor">
    <cofactor evidence="2">
        <name>Mg(2+)</name>
        <dbReference type="ChEBI" id="CHEBI:18420"/>
    </cofactor>
</comment>
<dbReference type="PANTHER" id="PTHR34448">
    <property type="entry name" value="AMINOPEPTIDASE"/>
    <property type="match status" value="1"/>
</dbReference>
<comment type="caution">
    <text evidence="10">The sequence shown here is derived from an EMBL/GenBank/DDBJ whole genome shotgun (WGS) entry which is preliminary data.</text>
</comment>
<dbReference type="GO" id="GO:0006508">
    <property type="term" value="P:proteolysis"/>
    <property type="evidence" value="ECO:0007669"/>
    <property type="project" value="UniProtKB-KW"/>
</dbReference>
<name>A0A2H0UJ57_9BACT</name>
<dbReference type="PANTHER" id="PTHR34448:SF3">
    <property type="entry name" value="AMINOPEPTIDASE AMPS"/>
    <property type="match status" value="1"/>
</dbReference>
<dbReference type="InterPro" id="IPR052170">
    <property type="entry name" value="M29_Exopeptidase"/>
</dbReference>
<dbReference type="GO" id="GO:0008237">
    <property type="term" value="F:metallopeptidase activity"/>
    <property type="evidence" value="ECO:0007669"/>
    <property type="project" value="UniProtKB-KW"/>
</dbReference>
<comment type="cofactor">
    <cofactor evidence="1">
        <name>Co(2+)</name>
        <dbReference type="ChEBI" id="CHEBI:48828"/>
    </cofactor>
</comment>
<evidence type="ECO:0000256" key="6">
    <source>
        <dbReference type="ARBA" id="ARBA00022670"/>
    </source>
</evidence>
<evidence type="ECO:0000256" key="7">
    <source>
        <dbReference type="ARBA" id="ARBA00022723"/>
    </source>
</evidence>
<evidence type="ECO:0000256" key="8">
    <source>
        <dbReference type="ARBA" id="ARBA00022801"/>
    </source>
</evidence>
<evidence type="ECO:0000256" key="9">
    <source>
        <dbReference type="ARBA" id="ARBA00023049"/>
    </source>
</evidence>
<keyword evidence="7" id="KW-0479">Metal-binding</keyword>
<evidence type="ECO:0000256" key="1">
    <source>
        <dbReference type="ARBA" id="ARBA00001941"/>
    </source>
</evidence>
<proteinExistence type="inferred from homology"/>
<evidence type="ECO:0000313" key="10">
    <source>
        <dbReference type="EMBL" id="PIR86434.1"/>
    </source>
</evidence>
<dbReference type="InterPro" id="IPR000787">
    <property type="entry name" value="Peptidase_M29"/>
</dbReference>
<protein>
    <submittedName>
        <fullName evidence="10">Aminopeptidase</fullName>
    </submittedName>
</protein>
<accession>A0A2H0UJ57</accession>
<sequence length="407" mass="46823">MTYIPSEKILKNYAKVMVHYALWGGKGIKKGDVVLLTASEISKPLYVAIRNEILESGGHIISNYLPDGNDRYQIGKDFYLRAKPHQLDFFPTKYMRGLIDQIDHFIYIIAETNPHELKGIDPKKIMQRGKAYKPYMDWRNQKEAKGKFSWTLCLYGTAAMAKEAHLTEKEYWRQIEKACFLNDKDPVKNWRKVQLEIERNRKKLNAITKKTEKFHIFGKDVDLWITPGEKRQWLGGSGANIPSFEIFTSPDWRGTEGWIRFNQPLYRYGNLITGIELEFKKGRVVKSKAKKNEKVLKAMIATQNADKVGEFSLTDKRHSKITKFMAETLFDENMGGTNGNTHIALGSAYKDAYTGDVSKLTKKQSENLGFNDSSVHTDIISTTSRTVTAHFYNETRTIIYKNGMFVL</sequence>
<dbReference type="EMBL" id="PFBF01000018">
    <property type="protein sequence ID" value="PIR86434.1"/>
    <property type="molecule type" value="Genomic_DNA"/>
</dbReference>
<gene>
    <name evidence="10" type="ORF">COU13_00945</name>
</gene>
<evidence type="ECO:0000256" key="3">
    <source>
        <dbReference type="ARBA" id="ARBA00001947"/>
    </source>
</evidence>
<keyword evidence="8" id="KW-0378">Hydrolase</keyword>
<evidence type="ECO:0000256" key="5">
    <source>
        <dbReference type="ARBA" id="ARBA00022438"/>
    </source>
</evidence>
<keyword evidence="6" id="KW-0645">Protease</keyword>
<organism evidence="10 11">
    <name type="scientific">Candidatus Kaiserbacteria bacterium CG10_big_fil_rev_8_21_14_0_10_43_70</name>
    <dbReference type="NCBI Taxonomy" id="1974605"/>
    <lineage>
        <taxon>Bacteria</taxon>
        <taxon>Candidatus Kaiseribacteriota</taxon>
    </lineage>
</organism>
<reference evidence="11" key="1">
    <citation type="submission" date="2017-09" db="EMBL/GenBank/DDBJ databases">
        <title>Depth-based differentiation of microbial function through sediment-hosted aquifers and enrichment of novel symbionts in the deep terrestrial subsurface.</title>
        <authorList>
            <person name="Probst A.J."/>
            <person name="Ladd B."/>
            <person name="Jarett J.K."/>
            <person name="Geller-Mcgrath D.E."/>
            <person name="Sieber C.M.K."/>
            <person name="Emerson J.B."/>
            <person name="Anantharaman K."/>
            <person name="Thomas B.C."/>
            <person name="Malmstrom R."/>
            <person name="Stieglmeier M."/>
            <person name="Klingl A."/>
            <person name="Woyke T."/>
            <person name="Ryan C.M."/>
            <person name="Banfield J.F."/>
        </authorList>
    </citation>
    <scope>NUCLEOTIDE SEQUENCE [LARGE SCALE GENOMIC DNA]</scope>
</reference>
<comment type="cofactor">
    <cofactor evidence="3">
        <name>Zn(2+)</name>
        <dbReference type="ChEBI" id="CHEBI:29105"/>
    </cofactor>
</comment>
<evidence type="ECO:0000256" key="2">
    <source>
        <dbReference type="ARBA" id="ARBA00001946"/>
    </source>
</evidence>
<dbReference type="InterPro" id="IPR035097">
    <property type="entry name" value="M29_N-terminal"/>
</dbReference>